<evidence type="ECO:0000313" key="3">
    <source>
        <dbReference type="RefSeq" id="XP_046597506.1"/>
    </source>
</evidence>
<gene>
    <name evidence="3" type="primary">LOC124294736</name>
</gene>
<dbReference type="Proteomes" id="UP000829291">
    <property type="component" value="Chromosome 5"/>
</dbReference>
<accession>A0ABM3GB56</accession>
<proteinExistence type="predicted"/>
<keyword evidence="1" id="KW-0472">Membrane</keyword>
<dbReference type="GeneID" id="124294736"/>
<name>A0ABM3GB56_NEOLC</name>
<evidence type="ECO:0000313" key="2">
    <source>
        <dbReference type="Proteomes" id="UP000829291"/>
    </source>
</evidence>
<dbReference type="InterPro" id="IPR000402">
    <property type="entry name" value="Na/K_ATPase_sub_beta"/>
</dbReference>
<dbReference type="Gene3D" id="1.20.5.170">
    <property type="match status" value="1"/>
</dbReference>
<feature type="transmembrane region" description="Helical" evidence="1">
    <location>
        <begin position="50"/>
        <end position="69"/>
    </location>
</feature>
<protein>
    <submittedName>
        <fullName evidence="3">Sodium/potassium-transporting ATPase subunit beta-2-like</fullName>
    </submittedName>
</protein>
<dbReference type="Pfam" id="PF00287">
    <property type="entry name" value="Na_K-ATPase"/>
    <property type="match status" value="1"/>
</dbReference>
<organism evidence="2 3">
    <name type="scientific">Neodiprion lecontei</name>
    <name type="common">Redheaded pine sawfly</name>
    <dbReference type="NCBI Taxonomy" id="441921"/>
    <lineage>
        <taxon>Eukaryota</taxon>
        <taxon>Metazoa</taxon>
        <taxon>Ecdysozoa</taxon>
        <taxon>Arthropoda</taxon>
        <taxon>Hexapoda</taxon>
        <taxon>Insecta</taxon>
        <taxon>Pterygota</taxon>
        <taxon>Neoptera</taxon>
        <taxon>Endopterygota</taxon>
        <taxon>Hymenoptera</taxon>
        <taxon>Tenthredinoidea</taxon>
        <taxon>Diprionidae</taxon>
        <taxon>Diprioninae</taxon>
        <taxon>Neodiprion</taxon>
    </lineage>
</organism>
<keyword evidence="1" id="KW-0812">Transmembrane</keyword>
<sequence length="124" mass="15014">MLILHDDNYYESRKPQPDLGPVKNFKRFIWNPENKSVLDRTCKSWIRLTVFYLVFFGVIFSLFFLQMWITITYISSVNAPHTFIPTYRRELFRLWNYRIPQFPMFTYGSHEHGQLLAPKNDTNK</sequence>
<keyword evidence="1" id="KW-1133">Transmembrane helix</keyword>
<evidence type="ECO:0000256" key="1">
    <source>
        <dbReference type="SAM" id="Phobius"/>
    </source>
</evidence>
<dbReference type="RefSeq" id="XP_046597506.1">
    <property type="nucleotide sequence ID" value="XM_046741550.1"/>
</dbReference>
<reference evidence="3" key="1">
    <citation type="submission" date="2025-08" db="UniProtKB">
        <authorList>
            <consortium name="RefSeq"/>
        </authorList>
    </citation>
    <scope>IDENTIFICATION</scope>
    <source>
        <tissue evidence="3">Thorax and Abdomen</tissue>
    </source>
</reference>
<keyword evidence="2" id="KW-1185">Reference proteome</keyword>